<dbReference type="OrthoDB" id="5351891at2759"/>
<evidence type="ECO:0000313" key="2">
    <source>
        <dbReference type="EMBL" id="PGH02715.1"/>
    </source>
</evidence>
<organism evidence="2 3">
    <name type="scientific">Polytolypa hystricis (strain UAMH7299)</name>
    <dbReference type="NCBI Taxonomy" id="1447883"/>
    <lineage>
        <taxon>Eukaryota</taxon>
        <taxon>Fungi</taxon>
        <taxon>Dikarya</taxon>
        <taxon>Ascomycota</taxon>
        <taxon>Pezizomycotina</taxon>
        <taxon>Eurotiomycetes</taxon>
        <taxon>Eurotiomycetidae</taxon>
        <taxon>Onygenales</taxon>
        <taxon>Onygenales incertae sedis</taxon>
        <taxon>Polytolypa</taxon>
    </lineage>
</organism>
<accession>A0A2B7X1B7</accession>
<reference evidence="2 3" key="1">
    <citation type="submission" date="2017-10" db="EMBL/GenBank/DDBJ databases">
        <title>Comparative genomics in systemic dimorphic fungi from Ajellomycetaceae.</title>
        <authorList>
            <person name="Munoz J.F."/>
            <person name="Mcewen J.G."/>
            <person name="Clay O.K."/>
            <person name="Cuomo C.A."/>
        </authorList>
    </citation>
    <scope>NUCLEOTIDE SEQUENCE [LARGE SCALE GENOMIC DNA]</scope>
    <source>
        <strain evidence="2 3">UAMH7299</strain>
    </source>
</reference>
<gene>
    <name evidence="2" type="ORF">AJ80_08812</name>
</gene>
<feature type="transmembrane region" description="Helical" evidence="1">
    <location>
        <begin position="301"/>
        <end position="321"/>
    </location>
</feature>
<feature type="transmembrane region" description="Helical" evidence="1">
    <location>
        <begin position="43"/>
        <end position="65"/>
    </location>
</feature>
<feature type="transmembrane region" description="Helical" evidence="1">
    <location>
        <begin position="183"/>
        <end position="205"/>
    </location>
</feature>
<evidence type="ECO:0000313" key="3">
    <source>
        <dbReference type="Proteomes" id="UP000224634"/>
    </source>
</evidence>
<sequence>MSCSFDPNSYLVGNVTFGQFNESMADPVECPEAYLRPDPGGALIPWLYALFLLLFHLPACIIRAVRWESAQYLALGLAVLGIALCIQTYYSTHMEAAEVLVWMPLTLSLDVGAMMQMVVLIIEAHGISDLTKALKGACLRFWGGIAATFFGIKYHLVQPPLGPADQEKAPSESRTKRDVLRHAVVAVFSFVFLIMLVILQLYGLAAAAKGKKQHDLRVKWCSPAFRDFALAITTGGCDKYAINESRSNGIGCIKILAQDQRLWLTGTIIGLSAGLVFQVLDMALLRMSKGRKCRGVKMQRPWLTMFSGILILVILIAFSVFNANQLPGGITDVVWIYRKEPDVTVGRVCKGTLKSPGLRGMIIGWTDGLFDGWGSVYHGTITQAGG</sequence>
<feature type="transmembrane region" description="Helical" evidence="1">
    <location>
        <begin position="72"/>
        <end position="90"/>
    </location>
</feature>
<feature type="transmembrane region" description="Helical" evidence="1">
    <location>
        <begin position="262"/>
        <end position="280"/>
    </location>
</feature>
<dbReference type="Proteomes" id="UP000224634">
    <property type="component" value="Unassembled WGS sequence"/>
</dbReference>
<evidence type="ECO:0000256" key="1">
    <source>
        <dbReference type="SAM" id="Phobius"/>
    </source>
</evidence>
<name>A0A2B7X1B7_POLH7</name>
<comment type="caution">
    <text evidence="2">The sequence shown here is derived from an EMBL/GenBank/DDBJ whole genome shotgun (WGS) entry which is preliminary data.</text>
</comment>
<keyword evidence="1" id="KW-1133">Transmembrane helix</keyword>
<proteinExistence type="predicted"/>
<feature type="transmembrane region" description="Helical" evidence="1">
    <location>
        <begin position="102"/>
        <end position="122"/>
    </location>
</feature>
<protein>
    <submittedName>
        <fullName evidence="2">Uncharacterized protein</fullName>
    </submittedName>
</protein>
<dbReference type="EMBL" id="PDNA01000220">
    <property type="protein sequence ID" value="PGH02715.1"/>
    <property type="molecule type" value="Genomic_DNA"/>
</dbReference>
<keyword evidence="1" id="KW-0472">Membrane</keyword>
<keyword evidence="3" id="KW-1185">Reference proteome</keyword>
<keyword evidence="1" id="KW-0812">Transmembrane</keyword>
<dbReference type="AlphaFoldDB" id="A0A2B7X1B7"/>